<dbReference type="InterPro" id="IPR001715">
    <property type="entry name" value="CH_dom"/>
</dbReference>
<feature type="compositionally biased region" description="Polar residues" evidence="5">
    <location>
        <begin position="363"/>
        <end position="372"/>
    </location>
</feature>
<dbReference type="Pfam" id="PF00307">
    <property type="entry name" value="CH"/>
    <property type="match status" value="1"/>
</dbReference>
<dbReference type="EMBL" id="SKCS01000094">
    <property type="protein sequence ID" value="TNN17332.1"/>
    <property type="molecule type" value="Genomic_DNA"/>
</dbReference>
<feature type="region of interest" description="Disordered" evidence="5">
    <location>
        <begin position="687"/>
        <end position="725"/>
    </location>
</feature>
<gene>
    <name evidence="8" type="ORF">EWB00_011230</name>
</gene>
<dbReference type="GO" id="GO:0051015">
    <property type="term" value="F:actin filament binding"/>
    <property type="evidence" value="ECO:0007669"/>
    <property type="project" value="TreeGrafter"/>
</dbReference>
<accession>A0A4Z2DLP2</accession>
<evidence type="ECO:0000256" key="5">
    <source>
        <dbReference type="SAM" id="MobiDB-lite"/>
    </source>
</evidence>
<dbReference type="CDD" id="cd21268">
    <property type="entry name" value="CH_GAS2L1_2"/>
    <property type="match status" value="1"/>
</dbReference>
<dbReference type="Pfam" id="PF02187">
    <property type="entry name" value="GAS2"/>
    <property type="match status" value="1"/>
</dbReference>
<protein>
    <submittedName>
        <fullName evidence="8">GAS2-like protein</fullName>
    </submittedName>
</protein>
<evidence type="ECO:0000256" key="1">
    <source>
        <dbReference type="ARBA" id="ARBA00004245"/>
    </source>
</evidence>
<dbReference type="PROSITE" id="PS50021">
    <property type="entry name" value="CH"/>
    <property type="match status" value="1"/>
</dbReference>
<comment type="similarity">
    <text evidence="4">Belongs to the GAS2 family.</text>
</comment>
<dbReference type="SMART" id="SM00243">
    <property type="entry name" value="GAS2"/>
    <property type="match status" value="1"/>
</dbReference>
<feature type="region of interest" description="Disordered" evidence="5">
    <location>
        <begin position="348"/>
        <end position="446"/>
    </location>
</feature>
<feature type="compositionally biased region" description="Polar residues" evidence="5">
    <location>
        <begin position="709"/>
        <end position="725"/>
    </location>
</feature>
<feature type="compositionally biased region" description="Low complexity" evidence="5">
    <location>
        <begin position="404"/>
        <end position="418"/>
    </location>
</feature>
<dbReference type="SUPFAM" id="SSF47576">
    <property type="entry name" value="Calponin-homology domain, CH-domain"/>
    <property type="match status" value="1"/>
</dbReference>
<evidence type="ECO:0000313" key="9">
    <source>
        <dbReference type="Proteomes" id="UP000311919"/>
    </source>
</evidence>
<dbReference type="OrthoDB" id="206130at2759"/>
<dbReference type="GO" id="GO:0035371">
    <property type="term" value="C:microtubule plus-end"/>
    <property type="evidence" value="ECO:0007669"/>
    <property type="project" value="TreeGrafter"/>
</dbReference>
<comment type="subcellular location">
    <subcellularLocation>
        <location evidence="1">Cytoplasm</location>
        <location evidence="1">Cytoskeleton</location>
    </subcellularLocation>
</comment>
<comment type="caution">
    <text evidence="8">The sequence shown here is derived from an EMBL/GenBank/DDBJ whole genome shotgun (WGS) entry which is preliminary data.</text>
</comment>
<dbReference type="STRING" id="6182.A0A4Z2DLP2"/>
<dbReference type="InterPro" id="IPR036872">
    <property type="entry name" value="CH_dom_sf"/>
</dbReference>
<dbReference type="GO" id="GO:0001725">
    <property type="term" value="C:stress fiber"/>
    <property type="evidence" value="ECO:0007669"/>
    <property type="project" value="TreeGrafter"/>
</dbReference>
<keyword evidence="2" id="KW-0963">Cytoplasm</keyword>
<dbReference type="SUPFAM" id="SSF143575">
    <property type="entry name" value="GAS2 domain-like"/>
    <property type="match status" value="1"/>
</dbReference>
<proteinExistence type="inferred from homology"/>
<feature type="compositionally biased region" description="Low complexity" evidence="5">
    <location>
        <begin position="373"/>
        <end position="396"/>
    </location>
</feature>
<dbReference type="Gene3D" id="3.30.920.20">
    <property type="entry name" value="Gas2-like domain"/>
    <property type="match status" value="1"/>
</dbReference>
<dbReference type="GO" id="GO:0005737">
    <property type="term" value="C:cytoplasm"/>
    <property type="evidence" value="ECO:0007669"/>
    <property type="project" value="TreeGrafter"/>
</dbReference>
<dbReference type="GO" id="GO:0008093">
    <property type="term" value="F:cytoskeletal anchor activity"/>
    <property type="evidence" value="ECO:0007669"/>
    <property type="project" value="TreeGrafter"/>
</dbReference>
<keyword evidence="3" id="KW-0206">Cytoskeleton</keyword>
<dbReference type="PANTHER" id="PTHR46756">
    <property type="entry name" value="TRANSGELIN"/>
    <property type="match status" value="1"/>
</dbReference>
<dbReference type="InterPro" id="IPR036534">
    <property type="entry name" value="GAR_dom_sf"/>
</dbReference>
<evidence type="ECO:0000256" key="4">
    <source>
        <dbReference type="ARBA" id="ARBA00038441"/>
    </source>
</evidence>
<feature type="compositionally biased region" description="Polar residues" evidence="5">
    <location>
        <begin position="688"/>
        <end position="697"/>
    </location>
</feature>
<name>A0A4Z2DLP2_SCHJA</name>
<evidence type="ECO:0000259" key="7">
    <source>
        <dbReference type="PROSITE" id="PS51460"/>
    </source>
</evidence>
<dbReference type="PANTHER" id="PTHR46756:SF18">
    <property type="entry name" value="GAS2-LIKE PROTEIN PICKLED EGGS"/>
    <property type="match status" value="1"/>
</dbReference>
<dbReference type="PROSITE" id="PS51460">
    <property type="entry name" value="GAR"/>
    <property type="match status" value="1"/>
</dbReference>
<keyword evidence="9" id="KW-1185">Reference proteome</keyword>
<dbReference type="SMART" id="SM00033">
    <property type="entry name" value="CH"/>
    <property type="match status" value="1"/>
</dbReference>
<feature type="domain" description="GAR" evidence="7">
    <location>
        <begin position="447"/>
        <end position="519"/>
    </location>
</feature>
<evidence type="ECO:0000256" key="3">
    <source>
        <dbReference type="ARBA" id="ARBA00023212"/>
    </source>
</evidence>
<evidence type="ECO:0000259" key="6">
    <source>
        <dbReference type="PROSITE" id="PS50021"/>
    </source>
</evidence>
<dbReference type="GO" id="GO:0008017">
    <property type="term" value="F:microtubule binding"/>
    <property type="evidence" value="ECO:0007669"/>
    <property type="project" value="InterPro"/>
</dbReference>
<dbReference type="Gene3D" id="1.10.418.10">
    <property type="entry name" value="Calponin-like domain"/>
    <property type="match status" value="1"/>
</dbReference>
<dbReference type="GO" id="GO:0001578">
    <property type="term" value="P:microtubule bundle formation"/>
    <property type="evidence" value="ECO:0007669"/>
    <property type="project" value="TreeGrafter"/>
</dbReference>
<reference evidence="8 9" key="1">
    <citation type="submission" date="2019-03" db="EMBL/GenBank/DDBJ databases">
        <title>An improved genome assembly of the fluke Schistosoma japonicum.</title>
        <authorList>
            <person name="Hu W."/>
            <person name="Luo F."/>
            <person name="Yin M."/>
            <person name="Mo X."/>
            <person name="Sun C."/>
            <person name="Wu Q."/>
            <person name="Zhu B."/>
            <person name="Xiang M."/>
            <person name="Wang J."/>
            <person name="Wang Y."/>
            <person name="Zhang T."/>
            <person name="Xu B."/>
            <person name="Zheng H."/>
            <person name="Feng Z."/>
        </authorList>
    </citation>
    <scope>NUCLEOTIDE SEQUENCE [LARGE SCALE GENOMIC DNA]</scope>
    <source>
        <strain evidence="8">HuSjv2</strain>
        <tissue evidence="8">Worms</tissue>
    </source>
</reference>
<dbReference type="Proteomes" id="UP000311919">
    <property type="component" value="Unassembled WGS sequence"/>
</dbReference>
<dbReference type="GO" id="GO:0051764">
    <property type="term" value="P:actin crosslink formation"/>
    <property type="evidence" value="ECO:0007669"/>
    <property type="project" value="TreeGrafter"/>
</dbReference>
<feature type="compositionally biased region" description="Basic and acidic residues" evidence="5">
    <location>
        <begin position="428"/>
        <end position="442"/>
    </location>
</feature>
<sequence length="926" mass="105519">MNRINGNYNRAFSLPPESISMKAENISTNDTNMQIYMPKMKSSLNKITCENVNSKTRPHFKNTYSNNCSLDWNDKQDPTDSELMLQETFNNFDIITRQFMGLSPSLSSLTTDEDSGYVRTPFGNHKLADSTCSIYNSGNTLSEDSNGAAISNKDELLLVMVEDLVDWFSKMYPNFIVDLNTDNFFERLSDGVILCHHATELHNRLATESGNIIKNNKPLKLPGLRISGVQVLLPVSSPVYQTRGLNTSSAAISFVSRNNVSNFINWCRQLGMRNSTLFESEDLVCRKNPRNVVVCLLELARLGGHVGMCIPEIVQLEVEIDKQLEMENTLPQWDKTKLSPVSVDAYSSQSSEHLSDNKYDGNASYNQNKISLNTNGNNYDGHGNDNNSQSSYYRSNRSTELRKQQQQQRQNRNLSKSQTNQSANYDNKPTKDMQDKKQKQETQRPMVDFRSLDELVRELLSQCTCKQTFPMIRIGEGRYLFGDKSTQIFVRILRNHVMVRVGGGWDTLSHFLSKYDECRKVSSSLSQNENPSAVDITNEDSLVKSAAKGLKFDQSQLSGPEAQNILEGRLNAVKKRTLSMPTQHEQHLQDDDSSRTIQMNHTLQLSDKPPVMETNKNFTETRNKLQKCIFDVPSHSEDTDEINTECLTKSQFFSELNLTTLNDEDLSSSSHLPRFKISDRYAKDAITSDEQNSLSDNQIEETTKENADVHSSQNINNKYDNTDNQSKTYNFTNSVEKSPTSDKTQRKSIITIIRSELEKSNVTPYVVNRPYLPKNTYYIDSGRIISNHDIHKEMKDKFQCQNFSRSLNSLNMNCKQVINQKNSRQVELISVLPTICDNNYNRNGHATSYKKQTKNPMKYSSEIKNTLVAADHITVKNNPTLQQLKSPYHQSSGQLNQKEVEALVFSTVKSLHHHLRNQIHQVIQIL</sequence>
<evidence type="ECO:0000313" key="8">
    <source>
        <dbReference type="EMBL" id="TNN17332.1"/>
    </source>
</evidence>
<dbReference type="AlphaFoldDB" id="A0A4Z2DLP2"/>
<dbReference type="GO" id="GO:1904825">
    <property type="term" value="P:protein localization to microtubule plus-end"/>
    <property type="evidence" value="ECO:0007669"/>
    <property type="project" value="TreeGrafter"/>
</dbReference>
<dbReference type="InterPro" id="IPR003108">
    <property type="entry name" value="GAR_dom"/>
</dbReference>
<dbReference type="GO" id="GO:0031110">
    <property type="term" value="P:regulation of microtubule polymerization or depolymerization"/>
    <property type="evidence" value="ECO:0007669"/>
    <property type="project" value="TreeGrafter"/>
</dbReference>
<organism evidence="8 9">
    <name type="scientific">Schistosoma japonicum</name>
    <name type="common">Blood fluke</name>
    <dbReference type="NCBI Taxonomy" id="6182"/>
    <lineage>
        <taxon>Eukaryota</taxon>
        <taxon>Metazoa</taxon>
        <taxon>Spiralia</taxon>
        <taxon>Lophotrochozoa</taxon>
        <taxon>Platyhelminthes</taxon>
        <taxon>Trematoda</taxon>
        <taxon>Digenea</taxon>
        <taxon>Strigeidida</taxon>
        <taxon>Schistosomatoidea</taxon>
        <taxon>Schistosomatidae</taxon>
        <taxon>Schistosoma</taxon>
    </lineage>
</organism>
<feature type="domain" description="Calponin-homology (CH)" evidence="6">
    <location>
        <begin position="158"/>
        <end position="304"/>
    </location>
</feature>
<evidence type="ECO:0000256" key="2">
    <source>
        <dbReference type="ARBA" id="ARBA00022490"/>
    </source>
</evidence>
<dbReference type="GO" id="GO:0005884">
    <property type="term" value="C:actin filament"/>
    <property type="evidence" value="ECO:0007669"/>
    <property type="project" value="TreeGrafter"/>
</dbReference>